<gene>
    <name evidence="11" type="primary">dmsA_5</name>
    <name evidence="11" type="ORF">NCTC12151_03045</name>
</gene>
<keyword evidence="7" id="KW-0408">Iron</keyword>
<feature type="domain" description="Molybdopterin oxidoreductase" evidence="9">
    <location>
        <begin position="116"/>
        <end position="579"/>
    </location>
</feature>
<dbReference type="SUPFAM" id="SSF53706">
    <property type="entry name" value="Formate dehydrogenase/DMSO reductase, domains 1-3"/>
    <property type="match status" value="1"/>
</dbReference>
<dbReference type="PROSITE" id="PS51318">
    <property type="entry name" value="TAT"/>
    <property type="match status" value="1"/>
</dbReference>
<evidence type="ECO:0000256" key="2">
    <source>
        <dbReference type="ARBA" id="ARBA00010312"/>
    </source>
</evidence>
<keyword evidence="8" id="KW-0411">Iron-sulfur</keyword>
<dbReference type="EMBL" id="LS483470">
    <property type="protein sequence ID" value="SQI43425.1"/>
    <property type="molecule type" value="Genomic_DNA"/>
</dbReference>
<evidence type="ECO:0000259" key="10">
    <source>
        <dbReference type="Pfam" id="PF01568"/>
    </source>
</evidence>
<evidence type="ECO:0000256" key="7">
    <source>
        <dbReference type="ARBA" id="ARBA00023004"/>
    </source>
</evidence>
<dbReference type="GO" id="GO:0016491">
    <property type="term" value="F:oxidoreductase activity"/>
    <property type="evidence" value="ECO:0007669"/>
    <property type="project" value="UniProtKB-KW"/>
</dbReference>
<comment type="similarity">
    <text evidence="2">Belongs to the prokaryotic molybdopterin-containing oxidoreductase family.</text>
</comment>
<accession>A0A2X4XTR2</accession>
<reference evidence="11 12" key="1">
    <citation type="submission" date="2018-06" db="EMBL/GenBank/DDBJ databases">
        <authorList>
            <consortium name="Pathogen Informatics"/>
            <person name="Doyle S."/>
        </authorList>
    </citation>
    <scope>NUCLEOTIDE SEQUENCE [LARGE SCALE GENOMIC DNA]</scope>
    <source>
        <strain evidence="11 12">NCTC12151</strain>
    </source>
</reference>
<dbReference type="AlphaFoldDB" id="A0A2X4XTR2"/>
<dbReference type="GO" id="GO:0051536">
    <property type="term" value="F:iron-sulfur cluster binding"/>
    <property type="evidence" value="ECO:0007669"/>
    <property type="project" value="UniProtKB-KW"/>
</dbReference>
<dbReference type="Proteomes" id="UP000249005">
    <property type="component" value="Chromosome 1"/>
</dbReference>
<keyword evidence="12" id="KW-1185">Reference proteome</keyword>
<evidence type="ECO:0000256" key="5">
    <source>
        <dbReference type="ARBA" id="ARBA00022729"/>
    </source>
</evidence>
<dbReference type="SUPFAM" id="SSF50692">
    <property type="entry name" value="ADC-like"/>
    <property type="match status" value="1"/>
</dbReference>
<keyword evidence="6 11" id="KW-0560">Oxidoreductase</keyword>
<evidence type="ECO:0000256" key="3">
    <source>
        <dbReference type="ARBA" id="ARBA00022505"/>
    </source>
</evidence>
<dbReference type="InterPro" id="IPR006311">
    <property type="entry name" value="TAT_signal"/>
</dbReference>
<dbReference type="InterPro" id="IPR009010">
    <property type="entry name" value="Asp_de-COase-like_dom_sf"/>
</dbReference>
<organism evidence="11 12">
    <name type="scientific">Leminorella richardii</name>
    <dbReference type="NCBI Taxonomy" id="158841"/>
    <lineage>
        <taxon>Bacteria</taxon>
        <taxon>Pseudomonadati</taxon>
        <taxon>Pseudomonadota</taxon>
        <taxon>Gammaproteobacteria</taxon>
        <taxon>Enterobacterales</taxon>
        <taxon>Budviciaceae</taxon>
        <taxon>Leminorella</taxon>
    </lineage>
</organism>
<dbReference type="OrthoDB" id="9815647at2"/>
<evidence type="ECO:0000256" key="6">
    <source>
        <dbReference type="ARBA" id="ARBA00023002"/>
    </source>
</evidence>
<dbReference type="GO" id="GO:0046872">
    <property type="term" value="F:metal ion binding"/>
    <property type="evidence" value="ECO:0007669"/>
    <property type="project" value="UniProtKB-KW"/>
</dbReference>
<evidence type="ECO:0000259" key="9">
    <source>
        <dbReference type="Pfam" id="PF00384"/>
    </source>
</evidence>
<dbReference type="InterPro" id="IPR050612">
    <property type="entry name" value="Prok_Mopterin_Oxidored"/>
</dbReference>
<dbReference type="Pfam" id="PF01568">
    <property type="entry name" value="Molydop_binding"/>
    <property type="match status" value="1"/>
</dbReference>
<dbReference type="Gene3D" id="2.40.40.20">
    <property type="match status" value="1"/>
</dbReference>
<dbReference type="Gene3D" id="3.40.50.740">
    <property type="match status" value="1"/>
</dbReference>
<dbReference type="InterPro" id="IPR006657">
    <property type="entry name" value="MoPterin_dinucl-bd_dom"/>
</dbReference>
<name>A0A2X4XTR2_9GAMM</name>
<keyword evidence="5" id="KW-0732">Signal</keyword>
<evidence type="ECO:0000256" key="4">
    <source>
        <dbReference type="ARBA" id="ARBA00022723"/>
    </source>
</evidence>
<keyword evidence="3" id="KW-0500">Molybdenum</keyword>
<keyword evidence="4" id="KW-0479">Metal-binding</keyword>
<dbReference type="RefSeq" id="WP_111741397.1">
    <property type="nucleotide sequence ID" value="NZ_LR698987.1"/>
</dbReference>
<dbReference type="KEGG" id="lri:NCTC12151_03045"/>
<comment type="cofactor">
    <cofactor evidence="1">
        <name>Mo-bis(molybdopterin guanine dinucleotide)</name>
        <dbReference type="ChEBI" id="CHEBI:60539"/>
    </cofactor>
</comment>
<evidence type="ECO:0000313" key="11">
    <source>
        <dbReference type="EMBL" id="SQI43425.1"/>
    </source>
</evidence>
<feature type="domain" description="Molybdopterin dinucleotide-binding" evidence="10">
    <location>
        <begin position="675"/>
        <end position="778"/>
    </location>
</feature>
<proteinExistence type="inferred from homology"/>
<dbReference type="Gene3D" id="3.30.200.210">
    <property type="match status" value="1"/>
</dbReference>
<evidence type="ECO:0000256" key="1">
    <source>
        <dbReference type="ARBA" id="ARBA00001942"/>
    </source>
</evidence>
<protein>
    <submittedName>
        <fullName evidence="11">Dimethyl sulfoxide reductase DmsA</fullName>
        <ecNumber evidence="11">1.8.5.3</ecNumber>
    </submittedName>
</protein>
<dbReference type="InterPro" id="IPR006656">
    <property type="entry name" value="Mopterin_OxRdtase"/>
</dbReference>
<evidence type="ECO:0000256" key="8">
    <source>
        <dbReference type="ARBA" id="ARBA00023014"/>
    </source>
</evidence>
<dbReference type="PROSITE" id="PS00490">
    <property type="entry name" value="MOLYBDOPTERIN_PROK_2"/>
    <property type="match status" value="1"/>
</dbReference>
<dbReference type="Pfam" id="PF00384">
    <property type="entry name" value="Molybdopterin"/>
    <property type="match status" value="1"/>
</dbReference>
<dbReference type="PANTHER" id="PTHR43742:SF6">
    <property type="entry name" value="OXIDOREDUCTASE YYAE-RELATED"/>
    <property type="match status" value="1"/>
</dbReference>
<sequence length="787" mass="86344">MSNKTDKTEKGGVELSRRRFIKVSGTAAGLATVGVGGVSLTESGMVHAADPADPGYIDLSKAKTFSSSCAMECLHHNLTAYVVDGKLVNIDTSACEPTKGCARGLSRVQWVNHPDRLKKPMLRTGEKGEGKFKEISWDEAFNLIIEKINTTKKELGNKGLAYRGGSGSFASLTNPIANAFFSKLGGSTPIVGSLCCQAVSGTMVPMFGTRFEDTRDTIEDSQYILVWGTNPAVTMGSYLSWYQKALDRGARMIVIDPRFSETAAKSHEWVPILPGTDTALALGMLKIIIEEKRYDLDFMLQHSSLPFLVSKATGDQVKLEGDETGYLVFDTQSKTLVRHDAPGAVPALSTVGLDIESEYHTVFDMVYSEAKPWTIEKVEQETDVPAGTVLRLAREYSSRRPAMIIQNMGGFQRTEYGSYAVAAHIYLAVFTGNIGKAGTGICDAGGMANSIKVNDPVPVSPTPKLDIIPAPRFADYILHDNPTKIGFLWSLTNNFITQFPNTNGVKEAFKKIPFVVVVENLMTSTALYADLVLPCTTVFEETNLLANHRNRFVQLMEKAVEPPGEAMSDLAIFTELAKRMGFGEEFDKTPEELIEVCLAGTGVTLEQLKEGPVRTVPTPFIPYPDGVFKTKTKKAELFMPSWKAKNMSPVVAYIRPNESVKGSPEMAKKYPLMAVQRKLHRGIHSSFSALPWMCETYGVNARVLMHPEDARERGIEDGERVIAYNDRGEHRCVAIVKPHIKKGIVALENGWWEQLGGSSSHVTSDFLERLSGGHACNNTLVDVKKEA</sequence>
<dbReference type="EC" id="1.8.5.3" evidence="11"/>
<dbReference type="PANTHER" id="PTHR43742">
    <property type="entry name" value="TRIMETHYLAMINE-N-OXIDE REDUCTASE"/>
    <property type="match status" value="1"/>
</dbReference>
<dbReference type="GO" id="GO:0043546">
    <property type="term" value="F:molybdopterin cofactor binding"/>
    <property type="evidence" value="ECO:0007669"/>
    <property type="project" value="InterPro"/>
</dbReference>
<evidence type="ECO:0000313" key="12">
    <source>
        <dbReference type="Proteomes" id="UP000249005"/>
    </source>
</evidence>
<dbReference type="InterPro" id="IPR006655">
    <property type="entry name" value="Mopterin_OxRdtase_prok_CS"/>
</dbReference>
<dbReference type="Gene3D" id="3.40.228.10">
    <property type="entry name" value="Dimethylsulfoxide Reductase, domain 2"/>
    <property type="match status" value="1"/>
</dbReference>